<feature type="active site" description="Proton donor/acceptor" evidence="2">
    <location>
        <position position="147"/>
    </location>
</feature>
<feature type="active site" description="Acyl-thioester intermediate" evidence="2">
    <location>
        <position position="247"/>
    </location>
</feature>
<feature type="compositionally biased region" description="Low complexity" evidence="3">
    <location>
        <begin position="46"/>
        <end position="58"/>
    </location>
</feature>
<evidence type="ECO:0000256" key="3">
    <source>
        <dbReference type="SAM" id="MobiDB-lite"/>
    </source>
</evidence>
<dbReference type="Pfam" id="PF04203">
    <property type="entry name" value="Sortase"/>
    <property type="match status" value="1"/>
</dbReference>
<evidence type="ECO:0000313" key="4">
    <source>
        <dbReference type="EMBL" id="HIZ30427.1"/>
    </source>
</evidence>
<dbReference type="InterPro" id="IPR023365">
    <property type="entry name" value="Sortase_dom-sf"/>
</dbReference>
<organism evidence="4 5">
    <name type="scientific">Candidatus Allofournierella merdipullorum</name>
    <dbReference type="NCBI Taxonomy" id="2838595"/>
    <lineage>
        <taxon>Bacteria</taxon>
        <taxon>Bacillati</taxon>
        <taxon>Bacillota</taxon>
        <taxon>Clostridia</taxon>
        <taxon>Eubacteriales</taxon>
        <taxon>Oscillospiraceae</taxon>
        <taxon>Allofournierella</taxon>
    </lineage>
</organism>
<dbReference type="AlphaFoldDB" id="A0A9D2IZA6"/>
<gene>
    <name evidence="4" type="ORF">H9813_04220</name>
</gene>
<keyword evidence="1" id="KW-0378">Hydrolase</keyword>
<protein>
    <submittedName>
        <fullName evidence="4">Class B sortase</fullName>
    </submittedName>
</protein>
<evidence type="ECO:0000256" key="2">
    <source>
        <dbReference type="PIRSR" id="PIRSR605754-1"/>
    </source>
</evidence>
<dbReference type="EMBL" id="DXBV01000038">
    <property type="protein sequence ID" value="HIZ30427.1"/>
    <property type="molecule type" value="Genomic_DNA"/>
</dbReference>
<dbReference type="CDD" id="cd05826">
    <property type="entry name" value="Sortase_B"/>
    <property type="match status" value="1"/>
</dbReference>
<dbReference type="InterPro" id="IPR005754">
    <property type="entry name" value="Sortase"/>
</dbReference>
<proteinExistence type="predicted"/>
<evidence type="ECO:0000256" key="1">
    <source>
        <dbReference type="ARBA" id="ARBA00022801"/>
    </source>
</evidence>
<dbReference type="Proteomes" id="UP000824035">
    <property type="component" value="Unassembled WGS sequence"/>
</dbReference>
<comment type="caution">
    <text evidence="4">The sequence shown here is derived from an EMBL/GenBank/DDBJ whole genome shotgun (WGS) entry which is preliminary data.</text>
</comment>
<feature type="region of interest" description="Disordered" evidence="3">
    <location>
        <begin position="38"/>
        <end position="65"/>
    </location>
</feature>
<name>A0A9D2IZA6_9FIRM</name>
<dbReference type="SUPFAM" id="SSF63817">
    <property type="entry name" value="Sortase"/>
    <property type="match status" value="1"/>
</dbReference>
<evidence type="ECO:0000313" key="5">
    <source>
        <dbReference type="Proteomes" id="UP000824035"/>
    </source>
</evidence>
<sequence length="264" mass="29562">MKIKDFLLRHLPLVCFGAALLLFLVFGGLMVRQALGGGQPTPPSVPASSGGSSLSSSEPVEDPWGKNEDGILNIYAPYYEQNQDMIGWLRIEGTDIDYPVVRTPGNNEKYLRLGFDGAYATGGTLFLDENCDPGIDKVTANQMIYGHDMNDGTMFGKLYLYADEEYGKEHSTIRFDTIYETGEYELMAAFYSQVYYTTDTCFKYYKFFDAANEEEFNDYVSNVKELAEYDTGVTAEYGDTLLTLSTCSKHVENGRFVVVAKKVK</sequence>
<dbReference type="Gene3D" id="2.40.260.10">
    <property type="entry name" value="Sortase"/>
    <property type="match status" value="1"/>
</dbReference>
<dbReference type="GO" id="GO:0016787">
    <property type="term" value="F:hydrolase activity"/>
    <property type="evidence" value="ECO:0007669"/>
    <property type="project" value="UniProtKB-KW"/>
</dbReference>
<reference evidence="4" key="2">
    <citation type="submission" date="2021-04" db="EMBL/GenBank/DDBJ databases">
        <authorList>
            <person name="Gilroy R."/>
        </authorList>
    </citation>
    <scope>NUCLEOTIDE SEQUENCE</scope>
    <source>
        <strain evidence="4">ChiGjej4B4-18154</strain>
    </source>
</reference>
<reference evidence="4" key="1">
    <citation type="journal article" date="2021" name="PeerJ">
        <title>Extensive microbial diversity within the chicken gut microbiome revealed by metagenomics and culture.</title>
        <authorList>
            <person name="Gilroy R."/>
            <person name="Ravi A."/>
            <person name="Getino M."/>
            <person name="Pursley I."/>
            <person name="Horton D.L."/>
            <person name="Alikhan N.F."/>
            <person name="Baker D."/>
            <person name="Gharbi K."/>
            <person name="Hall N."/>
            <person name="Watson M."/>
            <person name="Adriaenssens E.M."/>
            <person name="Foster-Nyarko E."/>
            <person name="Jarju S."/>
            <person name="Secka A."/>
            <person name="Antonio M."/>
            <person name="Oren A."/>
            <person name="Chaudhuri R.R."/>
            <person name="La Ragione R."/>
            <person name="Hildebrand F."/>
            <person name="Pallen M.J."/>
        </authorList>
    </citation>
    <scope>NUCLEOTIDE SEQUENCE</scope>
    <source>
        <strain evidence="4">ChiGjej4B4-18154</strain>
    </source>
</reference>
<accession>A0A9D2IZA6</accession>
<dbReference type="InterPro" id="IPR009835">
    <property type="entry name" value="SrtB"/>
</dbReference>